<dbReference type="Gene3D" id="2.40.128.630">
    <property type="match status" value="1"/>
</dbReference>
<dbReference type="KEGG" id="hsf:HLASA_1735"/>
<reference evidence="3 6" key="1">
    <citation type="journal article" date="2015" name="ISME J.">
        <title>Elemental sulfur and acetate can support life of a novel strictly anaerobic haloarchaeon.</title>
        <authorList>
            <person name="Sorokin D.Y."/>
            <person name="Kublanov I.V."/>
            <person name="Gavrilov S.N."/>
            <person name="Rojo D."/>
            <person name="Roman P."/>
            <person name="Golyshin P.N."/>
            <person name="Slepak V.Z."/>
            <person name="Smedile F."/>
            <person name="Ferrer M."/>
            <person name="Messina E."/>
            <person name="La Cono V."/>
            <person name="Yakimov M.M."/>
        </authorList>
    </citation>
    <scope>NUCLEOTIDE SEQUENCE [LARGE SCALE GENOMIC DNA]</scope>
    <source>
        <strain evidence="3 6">HSR2</strain>
    </source>
</reference>
<evidence type="ECO:0000313" key="3">
    <source>
        <dbReference type="EMBL" id="AKH98222.1"/>
    </source>
</evidence>
<dbReference type="EMBL" id="CP011564">
    <property type="protein sequence ID" value="ALG82616.1"/>
    <property type="molecule type" value="Genomic_DNA"/>
</dbReference>
<protein>
    <submittedName>
        <fullName evidence="3">Quinohemoprotein alcohol dehydrogenase</fullName>
    </submittedName>
</protein>
<keyword evidence="6" id="KW-1185">Reference proteome</keyword>
<proteinExistence type="predicted"/>
<feature type="region of interest" description="Disordered" evidence="1">
    <location>
        <begin position="132"/>
        <end position="162"/>
    </location>
</feature>
<evidence type="ECO:0000259" key="2">
    <source>
        <dbReference type="Pfam" id="PF13360"/>
    </source>
</evidence>
<sequence length="427" mass="44290">MPFTRRRVLQGLGAVSVAGLTALAGCSSSCPDADRPDPESIVSFRDEPVGPFETPPSGIWNGPHAEAGNRGYADGALPTDGLGVRWRTDLDLPPTDTGGLSASAPTVGDGAVFVADERRVHALSVGTGEIAWRSDPLPPTGQDTIDESEARTTSPAVGPTGTVYVGTTDGLVALDGADGSVRWRVDDLIDVASPAVLDGTVYALGAESLVAVGTDGTERWRRSARRQRGVTPPAVGGDRLVYASDASVVAVDVTTGEEVWERDRQTTSYPVIDGDTCFVGNAEGLHALDTGTGTDRWTFTRGDYRALVSPVLTPDTIYAVERPGEAGAATYALEREDGEPSPRWCSYVGSGAVTAATDAMALTILSLGEGPKATQSVVAFSANRGETHWALEAGSHPRQWVTPPAVVDGAVVATTRGGTTVAFGGTN</sequence>
<dbReference type="PANTHER" id="PTHR34512">
    <property type="entry name" value="CELL SURFACE PROTEIN"/>
    <property type="match status" value="1"/>
</dbReference>
<evidence type="ECO:0000313" key="6">
    <source>
        <dbReference type="Proteomes" id="UP000069906"/>
    </source>
</evidence>
<dbReference type="GeneID" id="26011070"/>
<organism evidence="3 6">
    <name type="scientific">Halanaeroarchaeum sulfurireducens</name>
    <dbReference type="NCBI Taxonomy" id="1604004"/>
    <lineage>
        <taxon>Archaea</taxon>
        <taxon>Methanobacteriati</taxon>
        <taxon>Methanobacteriota</taxon>
        <taxon>Stenosarchaea group</taxon>
        <taxon>Halobacteria</taxon>
        <taxon>Halobacteriales</taxon>
        <taxon>Halobacteriaceae</taxon>
        <taxon>Halanaeroarchaeum</taxon>
    </lineage>
</organism>
<feature type="domain" description="Pyrrolo-quinoline quinone repeat" evidence="2">
    <location>
        <begin position="117"/>
        <end position="339"/>
    </location>
</feature>
<dbReference type="STRING" id="1604004.HLASA_1735"/>
<evidence type="ECO:0000313" key="4">
    <source>
        <dbReference type="EMBL" id="ALG82616.1"/>
    </source>
</evidence>
<dbReference type="InterPro" id="IPR018391">
    <property type="entry name" value="PQQ_b-propeller_rpt"/>
</dbReference>
<dbReference type="OrthoDB" id="145878at2157"/>
<evidence type="ECO:0000256" key="1">
    <source>
        <dbReference type="SAM" id="MobiDB-lite"/>
    </source>
</evidence>
<gene>
    <name evidence="4" type="ORF">HLASA_1735</name>
    <name evidence="3" type="ORF">HLASF_1749</name>
</gene>
<dbReference type="PANTHER" id="PTHR34512:SF30">
    <property type="entry name" value="OUTER MEMBRANE PROTEIN ASSEMBLY FACTOR BAMB"/>
    <property type="match status" value="1"/>
</dbReference>
<dbReference type="Gene3D" id="2.130.10.10">
    <property type="entry name" value="YVTN repeat-like/Quinoprotein amine dehydrogenase"/>
    <property type="match status" value="1"/>
</dbReference>
<dbReference type="Proteomes" id="UP000060390">
    <property type="component" value="Chromosome"/>
</dbReference>
<accession>A0A0F7PBX3</accession>
<dbReference type="SUPFAM" id="SSF50998">
    <property type="entry name" value="Quinoprotein alcohol dehydrogenase-like"/>
    <property type="match status" value="1"/>
</dbReference>
<dbReference type="Proteomes" id="UP000069906">
    <property type="component" value="Chromosome"/>
</dbReference>
<reference evidence="4 5" key="3">
    <citation type="journal article" date="2016" name="Stand. Genomic Sci.">
        <title>Complete genome sequence of 'Halanaeroarchaeum sulfurireducens' M27-SA2, a sulfur-reducing and acetate-oxidizing haloarchaeon from the deep-sea hypersaline anoxic lake Medee.</title>
        <authorList>
            <person name="Messina E."/>
            <person name="Sorokin D.Y."/>
            <person name="Kublanov I.V."/>
            <person name="Toshchakov S."/>
            <person name="Lopatina A."/>
            <person name="Arcadi E."/>
            <person name="Smedile F."/>
            <person name="La Spada G."/>
            <person name="La Cono V."/>
            <person name="Yakimov M.M."/>
        </authorList>
    </citation>
    <scope>NUCLEOTIDE SEQUENCE [LARGE SCALE GENOMIC DNA]</scope>
    <source>
        <strain evidence="4 5">M27-SA2</strain>
    </source>
</reference>
<dbReference type="KEGG" id="hsu:HLASF_1749"/>
<dbReference type="HOGENOM" id="CLU_675449_0_0_2"/>
<dbReference type="InterPro" id="IPR002372">
    <property type="entry name" value="PQQ_rpt_dom"/>
</dbReference>
<reference evidence="5" key="2">
    <citation type="submission" date="2015-05" db="EMBL/GenBank/DDBJ databases">
        <title>Complete genome sequence of Halanaeroarchaeum sulfurireducens type strain M27-SA2, a sulfate-reducer haloarchaeon from marine anoxic lake Medee.</title>
        <authorList>
            <person name="Messina E."/>
            <person name="Kublanov I.V."/>
            <person name="Toshchakov S."/>
            <person name="Arcadi E."/>
            <person name="La Spada G."/>
            <person name="La Cono V."/>
            <person name="Yakimov M.M."/>
        </authorList>
    </citation>
    <scope>NUCLEOTIDE SEQUENCE [LARGE SCALE GENOMIC DNA]</scope>
    <source>
        <strain evidence="5">M27-SA2</strain>
    </source>
</reference>
<dbReference type="InterPro" id="IPR006311">
    <property type="entry name" value="TAT_signal"/>
</dbReference>
<dbReference type="EMBL" id="CP008874">
    <property type="protein sequence ID" value="AKH98222.1"/>
    <property type="molecule type" value="Genomic_DNA"/>
</dbReference>
<dbReference type="InterPro" id="IPR011047">
    <property type="entry name" value="Quinoprotein_ADH-like_sf"/>
</dbReference>
<dbReference type="InterPro" id="IPR015943">
    <property type="entry name" value="WD40/YVTN_repeat-like_dom_sf"/>
</dbReference>
<evidence type="ECO:0000313" key="5">
    <source>
        <dbReference type="Proteomes" id="UP000060390"/>
    </source>
</evidence>
<dbReference type="AlphaFoldDB" id="A0A0F7PBX3"/>
<dbReference type="PROSITE" id="PS51318">
    <property type="entry name" value="TAT"/>
    <property type="match status" value="1"/>
</dbReference>
<dbReference type="PROSITE" id="PS51257">
    <property type="entry name" value="PROKAR_LIPOPROTEIN"/>
    <property type="match status" value="1"/>
</dbReference>
<dbReference type="RefSeq" id="WP_050048897.1">
    <property type="nucleotide sequence ID" value="NZ_CP008874.1"/>
</dbReference>
<name>A0A0F7PBX3_9EURY</name>
<dbReference type="SMART" id="SM00564">
    <property type="entry name" value="PQQ"/>
    <property type="match status" value="5"/>
</dbReference>
<dbReference type="Pfam" id="PF13360">
    <property type="entry name" value="PQQ_2"/>
    <property type="match status" value="1"/>
</dbReference>